<name>M2U0S9_COCH5</name>
<evidence type="ECO:0000313" key="1">
    <source>
        <dbReference type="EMBL" id="EMD92159.1"/>
    </source>
</evidence>
<proteinExistence type="predicted"/>
<reference evidence="1 2" key="1">
    <citation type="journal article" date="2012" name="PLoS Pathog.">
        <title>Diverse lifestyles and strategies of plant pathogenesis encoded in the genomes of eighteen Dothideomycetes fungi.</title>
        <authorList>
            <person name="Ohm R.A."/>
            <person name="Feau N."/>
            <person name="Henrissat B."/>
            <person name="Schoch C.L."/>
            <person name="Horwitz B.A."/>
            <person name="Barry K.W."/>
            <person name="Condon B.J."/>
            <person name="Copeland A.C."/>
            <person name="Dhillon B."/>
            <person name="Glaser F."/>
            <person name="Hesse C.N."/>
            <person name="Kosti I."/>
            <person name="LaButti K."/>
            <person name="Lindquist E.A."/>
            <person name="Lucas S."/>
            <person name="Salamov A.A."/>
            <person name="Bradshaw R.E."/>
            <person name="Ciuffetti L."/>
            <person name="Hamelin R.C."/>
            <person name="Kema G.H.J."/>
            <person name="Lawrence C."/>
            <person name="Scott J.A."/>
            <person name="Spatafora J.W."/>
            <person name="Turgeon B.G."/>
            <person name="de Wit P.J.G.M."/>
            <person name="Zhong S."/>
            <person name="Goodwin S.B."/>
            <person name="Grigoriev I.V."/>
        </authorList>
    </citation>
    <scope>NUCLEOTIDE SEQUENCE [LARGE SCALE GENOMIC DNA]</scope>
    <source>
        <strain evidence="2">C5 / ATCC 48332 / race O</strain>
    </source>
</reference>
<accession>M2U0S9</accession>
<evidence type="ECO:0000313" key="2">
    <source>
        <dbReference type="Proteomes" id="UP000016936"/>
    </source>
</evidence>
<dbReference type="EMBL" id="KB445575">
    <property type="protein sequence ID" value="EMD92159.1"/>
    <property type="molecule type" value="Genomic_DNA"/>
</dbReference>
<organism evidence="1 2">
    <name type="scientific">Cochliobolus heterostrophus (strain C5 / ATCC 48332 / race O)</name>
    <name type="common">Southern corn leaf blight fungus</name>
    <name type="synonym">Bipolaris maydis</name>
    <dbReference type="NCBI Taxonomy" id="701091"/>
    <lineage>
        <taxon>Eukaryota</taxon>
        <taxon>Fungi</taxon>
        <taxon>Dikarya</taxon>
        <taxon>Ascomycota</taxon>
        <taxon>Pezizomycotina</taxon>
        <taxon>Dothideomycetes</taxon>
        <taxon>Pleosporomycetidae</taxon>
        <taxon>Pleosporales</taxon>
        <taxon>Pleosporineae</taxon>
        <taxon>Pleosporaceae</taxon>
        <taxon>Bipolaris</taxon>
    </lineage>
</organism>
<protein>
    <submittedName>
        <fullName evidence="1">Uncharacterized protein</fullName>
    </submittedName>
</protein>
<dbReference type="Proteomes" id="UP000016936">
    <property type="component" value="Unassembled WGS sequence"/>
</dbReference>
<keyword evidence="2" id="KW-1185">Reference proteome</keyword>
<dbReference type="AlphaFoldDB" id="M2U0S9"/>
<dbReference type="HOGENOM" id="CLU_2904033_0_0_1"/>
<reference evidence="2" key="2">
    <citation type="journal article" date="2013" name="PLoS Genet.">
        <title>Comparative genome structure, secondary metabolite, and effector coding capacity across Cochliobolus pathogens.</title>
        <authorList>
            <person name="Condon B.J."/>
            <person name="Leng Y."/>
            <person name="Wu D."/>
            <person name="Bushley K.E."/>
            <person name="Ohm R.A."/>
            <person name="Otillar R."/>
            <person name="Martin J."/>
            <person name="Schackwitz W."/>
            <person name="Grimwood J."/>
            <person name="MohdZainudin N."/>
            <person name="Xue C."/>
            <person name="Wang R."/>
            <person name="Manning V.A."/>
            <person name="Dhillon B."/>
            <person name="Tu Z.J."/>
            <person name="Steffenson B.J."/>
            <person name="Salamov A."/>
            <person name="Sun H."/>
            <person name="Lowry S."/>
            <person name="LaButti K."/>
            <person name="Han J."/>
            <person name="Copeland A."/>
            <person name="Lindquist E."/>
            <person name="Barry K."/>
            <person name="Schmutz J."/>
            <person name="Baker S.E."/>
            <person name="Ciuffetti L.M."/>
            <person name="Grigoriev I.V."/>
            <person name="Zhong S."/>
            <person name="Turgeon B.G."/>
        </authorList>
    </citation>
    <scope>NUCLEOTIDE SEQUENCE [LARGE SCALE GENOMIC DNA]</scope>
    <source>
        <strain evidence="2">C5 / ATCC 48332 / race O</strain>
    </source>
</reference>
<sequence length="62" mass="7264">MLRGAHPRKHLSVILEMIRFKRYLKGHELFQNPMQKKQRGISLLGQHGFPLTSLYGTLLVYD</sequence>
<gene>
    <name evidence="1" type="ORF">COCHEDRAFT_1021077</name>
</gene>